<dbReference type="OrthoDB" id="9781415at2"/>
<dbReference type="GO" id="GO:0016791">
    <property type="term" value="F:phosphatase activity"/>
    <property type="evidence" value="ECO:0007669"/>
    <property type="project" value="TreeGrafter"/>
</dbReference>
<dbReference type="Proteomes" id="UP000184144">
    <property type="component" value="Unassembled WGS sequence"/>
</dbReference>
<sequence>MSIHLIRHGQSAFNAVFFGGADPMIFDAPLTQLGASQAQEARHKVVELGIREVVCSPLTRALQTARLIFPTEDIHVVAETREHLGHSCDVGRAPAELQAVFPDIPFAHLPDIWWHQGELNAVGVPVEPADVFEARMVLLASALRARDARPLAVVCHGHVIEALTGTHPDNCGIVELRD</sequence>
<dbReference type="Gene3D" id="3.40.50.1240">
    <property type="entry name" value="Phosphoglycerate mutase-like"/>
    <property type="match status" value="1"/>
</dbReference>
<dbReference type="InterPro" id="IPR013078">
    <property type="entry name" value="His_Pase_superF_clade-1"/>
</dbReference>
<dbReference type="SMART" id="SM00855">
    <property type="entry name" value="PGAM"/>
    <property type="match status" value="1"/>
</dbReference>
<dbReference type="PANTHER" id="PTHR48100">
    <property type="entry name" value="BROAD-SPECIFICITY PHOSPHATASE YOR283W-RELATED"/>
    <property type="match status" value="1"/>
</dbReference>
<name>A0A1M4W7Y4_9RHOB</name>
<dbReference type="STRING" id="1486859.SAMN05444273_102532"/>
<dbReference type="RefSeq" id="WP_073141540.1">
    <property type="nucleotide sequence ID" value="NZ_FQUV01000002.1"/>
</dbReference>
<protein>
    <submittedName>
        <fullName evidence="1">Broad specificity phosphatase PhoE</fullName>
    </submittedName>
</protein>
<dbReference type="EMBL" id="FQUV01000002">
    <property type="protein sequence ID" value="SHE77309.1"/>
    <property type="molecule type" value="Genomic_DNA"/>
</dbReference>
<evidence type="ECO:0000313" key="2">
    <source>
        <dbReference type="Proteomes" id="UP000184144"/>
    </source>
</evidence>
<evidence type="ECO:0000313" key="1">
    <source>
        <dbReference type="EMBL" id="SHE77309.1"/>
    </source>
</evidence>
<dbReference type="PROSITE" id="PS00175">
    <property type="entry name" value="PG_MUTASE"/>
    <property type="match status" value="1"/>
</dbReference>
<dbReference type="PANTHER" id="PTHR48100:SF57">
    <property type="entry name" value="PHOSPHOGLYCERATE MUTASE"/>
    <property type="match status" value="1"/>
</dbReference>
<gene>
    <name evidence="1" type="ORF">SAMN05444273_102532</name>
</gene>
<dbReference type="InterPro" id="IPR050275">
    <property type="entry name" value="PGM_Phosphatase"/>
</dbReference>
<dbReference type="GO" id="GO:0005737">
    <property type="term" value="C:cytoplasm"/>
    <property type="evidence" value="ECO:0007669"/>
    <property type="project" value="TreeGrafter"/>
</dbReference>
<accession>A0A1M4W7Y4</accession>
<keyword evidence="2" id="KW-1185">Reference proteome</keyword>
<dbReference type="SUPFAM" id="SSF53254">
    <property type="entry name" value="Phosphoglycerate mutase-like"/>
    <property type="match status" value="1"/>
</dbReference>
<proteinExistence type="predicted"/>
<organism evidence="1 2">
    <name type="scientific">Litoreibacter ascidiaceicola</name>
    <dbReference type="NCBI Taxonomy" id="1486859"/>
    <lineage>
        <taxon>Bacteria</taxon>
        <taxon>Pseudomonadati</taxon>
        <taxon>Pseudomonadota</taxon>
        <taxon>Alphaproteobacteria</taxon>
        <taxon>Rhodobacterales</taxon>
        <taxon>Roseobacteraceae</taxon>
        <taxon>Litoreibacter</taxon>
    </lineage>
</organism>
<reference evidence="2" key="1">
    <citation type="submission" date="2016-11" db="EMBL/GenBank/DDBJ databases">
        <authorList>
            <person name="Varghese N."/>
            <person name="Submissions S."/>
        </authorList>
    </citation>
    <scope>NUCLEOTIDE SEQUENCE [LARGE SCALE GENOMIC DNA]</scope>
    <source>
        <strain evidence="2">DSM 100566</strain>
    </source>
</reference>
<dbReference type="InterPro" id="IPR001345">
    <property type="entry name" value="PG/BPGM_mutase_AS"/>
</dbReference>
<dbReference type="Pfam" id="PF00300">
    <property type="entry name" value="His_Phos_1"/>
    <property type="match status" value="1"/>
</dbReference>
<dbReference type="AlphaFoldDB" id="A0A1M4W7Y4"/>
<dbReference type="InterPro" id="IPR029033">
    <property type="entry name" value="His_PPase_superfam"/>
</dbReference>
<dbReference type="CDD" id="cd07067">
    <property type="entry name" value="HP_PGM_like"/>
    <property type="match status" value="1"/>
</dbReference>